<dbReference type="Pfam" id="PF00098">
    <property type="entry name" value="zf-CCHC"/>
    <property type="match status" value="1"/>
</dbReference>
<accession>A0A9Q0R0B5</accession>
<name>A0A9Q0R0B5_9MAGN</name>
<dbReference type="SMART" id="SM00343">
    <property type="entry name" value="ZnF_C2HC"/>
    <property type="match status" value="1"/>
</dbReference>
<dbReference type="PANTHER" id="PTHR47481:SF14">
    <property type="entry name" value="RETROTRANSPOSON COPIA-LIKE N-TERMINAL DOMAIN-CONTAINING PROTEIN"/>
    <property type="match status" value="1"/>
</dbReference>
<keyword evidence="1" id="KW-0862">Zinc</keyword>
<dbReference type="Gene3D" id="4.10.60.10">
    <property type="entry name" value="Zinc finger, CCHC-type"/>
    <property type="match status" value="1"/>
</dbReference>
<dbReference type="Pfam" id="PF14223">
    <property type="entry name" value="Retrotran_gag_2"/>
    <property type="match status" value="1"/>
</dbReference>
<feature type="domain" description="CCHC-type" evidence="3">
    <location>
        <begin position="244"/>
        <end position="257"/>
    </location>
</feature>
<dbReference type="Proteomes" id="UP001141806">
    <property type="component" value="Unassembled WGS sequence"/>
</dbReference>
<protein>
    <recommendedName>
        <fullName evidence="3">CCHC-type domain-containing protein</fullName>
    </recommendedName>
</protein>
<feature type="compositionally biased region" description="Polar residues" evidence="2">
    <location>
        <begin position="222"/>
        <end position="235"/>
    </location>
</feature>
<dbReference type="InterPro" id="IPR036875">
    <property type="entry name" value="Znf_CCHC_sf"/>
</dbReference>
<keyword evidence="1" id="KW-0479">Metal-binding</keyword>
<dbReference type="EMBL" id="JAMYWD010000002">
    <property type="protein sequence ID" value="KAJ4978240.1"/>
    <property type="molecule type" value="Genomic_DNA"/>
</dbReference>
<dbReference type="AlphaFoldDB" id="A0A9Q0R0B5"/>
<evidence type="ECO:0000259" key="3">
    <source>
        <dbReference type="PROSITE" id="PS50158"/>
    </source>
</evidence>
<dbReference type="InterPro" id="IPR001878">
    <property type="entry name" value="Znf_CCHC"/>
</dbReference>
<evidence type="ECO:0000313" key="4">
    <source>
        <dbReference type="EMBL" id="KAJ4978240.1"/>
    </source>
</evidence>
<reference evidence="4" key="1">
    <citation type="journal article" date="2023" name="Plant J.">
        <title>The genome of the king protea, Protea cynaroides.</title>
        <authorList>
            <person name="Chang J."/>
            <person name="Duong T.A."/>
            <person name="Schoeman C."/>
            <person name="Ma X."/>
            <person name="Roodt D."/>
            <person name="Barker N."/>
            <person name="Li Z."/>
            <person name="Van de Peer Y."/>
            <person name="Mizrachi E."/>
        </authorList>
    </citation>
    <scope>NUCLEOTIDE SEQUENCE</scope>
    <source>
        <tissue evidence="4">Young leaves</tissue>
    </source>
</reference>
<evidence type="ECO:0000313" key="5">
    <source>
        <dbReference type="Proteomes" id="UP001141806"/>
    </source>
</evidence>
<gene>
    <name evidence="4" type="ORF">NE237_009020</name>
</gene>
<dbReference type="PANTHER" id="PTHR47481">
    <property type="match status" value="1"/>
</dbReference>
<proteinExistence type="predicted"/>
<keyword evidence="5" id="KW-1185">Reference proteome</keyword>
<organism evidence="4 5">
    <name type="scientific">Protea cynaroides</name>
    <dbReference type="NCBI Taxonomy" id="273540"/>
    <lineage>
        <taxon>Eukaryota</taxon>
        <taxon>Viridiplantae</taxon>
        <taxon>Streptophyta</taxon>
        <taxon>Embryophyta</taxon>
        <taxon>Tracheophyta</taxon>
        <taxon>Spermatophyta</taxon>
        <taxon>Magnoliopsida</taxon>
        <taxon>Proteales</taxon>
        <taxon>Proteaceae</taxon>
        <taxon>Protea</taxon>
    </lineage>
</organism>
<evidence type="ECO:0000256" key="2">
    <source>
        <dbReference type="SAM" id="MobiDB-lite"/>
    </source>
</evidence>
<dbReference type="GO" id="GO:0008270">
    <property type="term" value="F:zinc ion binding"/>
    <property type="evidence" value="ECO:0007669"/>
    <property type="project" value="UniProtKB-KW"/>
</dbReference>
<dbReference type="SUPFAM" id="SSF57756">
    <property type="entry name" value="Retrovirus zinc finger-like domains"/>
    <property type="match status" value="1"/>
</dbReference>
<dbReference type="GO" id="GO:0003676">
    <property type="term" value="F:nucleic acid binding"/>
    <property type="evidence" value="ECO:0007669"/>
    <property type="project" value="InterPro"/>
</dbReference>
<feature type="region of interest" description="Disordered" evidence="2">
    <location>
        <begin position="221"/>
        <end position="241"/>
    </location>
</feature>
<evidence type="ECO:0000256" key="1">
    <source>
        <dbReference type="PROSITE-ProRule" id="PRU00047"/>
    </source>
</evidence>
<dbReference type="PROSITE" id="PS50158">
    <property type="entry name" value="ZF_CCHC"/>
    <property type="match status" value="1"/>
</dbReference>
<dbReference type="OrthoDB" id="8063676at2759"/>
<comment type="caution">
    <text evidence="4">The sequence shown here is derived from an EMBL/GenBank/DDBJ whole genome shotgun (WGS) entry which is preliminary data.</text>
</comment>
<keyword evidence="1" id="KW-0863">Zinc-finger</keyword>
<sequence>MIANTIVLEVLTEKNYGNWKVWLKSYLQGQGLFDIVDGTDVKPVGNQAGLSARKKNNGKALHAIQISCGSDMLSYMRELDTAKEAWDRLATVHEQASGARKAFLEAELRSTKQGNSTISEFCRRVKDLCDQMEGIGIKMENNTKVAIISENLRPEFDAMRVVVQKSKPNMEEAISLFLQEEALLERRKRESNNEVKEKSNEALFSDTRGRSRCRRFRGIGRSQSWQQSQTSNKGGINSPRGPTCYNCGKVGHLSRDCWYKEINYNAVGEYVDARTMEEKSDENKNEEAIRKLCI</sequence>